<dbReference type="EMBL" id="WBMR01000302">
    <property type="protein sequence ID" value="KAB2360993.1"/>
    <property type="molecule type" value="Genomic_DNA"/>
</dbReference>
<dbReference type="InterPro" id="IPR052934">
    <property type="entry name" value="Methyl-DNA_Rec/Restrict_Enz"/>
</dbReference>
<dbReference type="InterPro" id="IPR058807">
    <property type="entry name" value="ScoMcrA_N"/>
</dbReference>
<evidence type="ECO:0000313" key="3">
    <source>
        <dbReference type="Proteomes" id="UP000483004"/>
    </source>
</evidence>
<feature type="domain" description="AAA+ ATPase" evidence="1">
    <location>
        <begin position="365"/>
        <end position="541"/>
    </location>
</feature>
<keyword evidence="3" id="KW-1185">Reference proteome</keyword>
<dbReference type="Gene3D" id="3.40.50.300">
    <property type="entry name" value="P-loop containing nucleotide triphosphate hydrolases"/>
    <property type="match status" value="1"/>
</dbReference>
<dbReference type="SUPFAM" id="SSF52540">
    <property type="entry name" value="P-loop containing nucleoside triphosphate hydrolases"/>
    <property type="match status" value="1"/>
</dbReference>
<reference evidence="2 3" key="1">
    <citation type="submission" date="2019-09" db="EMBL/GenBank/DDBJ databases">
        <title>Actinomadura physcomitrii sp. nov., a novel actinomycete isolated from moss [Physcomitrium sphaericum (Ludw) Fuernr].</title>
        <authorList>
            <person name="Liu C."/>
            <person name="Zhuang X."/>
        </authorList>
    </citation>
    <scope>NUCLEOTIDE SEQUENCE [LARGE SCALE GENOMIC DNA]</scope>
    <source>
        <strain evidence="2 3">CYP1-1B</strain>
    </source>
</reference>
<dbReference type="PANTHER" id="PTHR37291:SF1">
    <property type="entry name" value="TYPE IV METHYL-DIRECTED RESTRICTION ENZYME ECOKMCRB SUBUNIT"/>
    <property type="match status" value="1"/>
</dbReference>
<dbReference type="AlphaFoldDB" id="A0A6L3VKJ9"/>
<dbReference type="InterPro" id="IPR027417">
    <property type="entry name" value="P-loop_NTPase"/>
</dbReference>
<dbReference type="PANTHER" id="PTHR37291">
    <property type="entry name" value="5-METHYLCYTOSINE-SPECIFIC RESTRICTION ENZYME B"/>
    <property type="match status" value="1"/>
</dbReference>
<accession>A0A6L3VKJ9</accession>
<protein>
    <submittedName>
        <fullName evidence="2">AAA family ATPase</fullName>
    </submittedName>
</protein>
<dbReference type="SMART" id="SM00382">
    <property type="entry name" value="AAA"/>
    <property type="match status" value="1"/>
</dbReference>
<organism evidence="2 3">
    <name type="scientific">Actinomadura montaniterrae</name>
    <dbReference type="NCBI Taxonomy" id="1803903"/>
    <lineage>
        <taxon>Bacteria</taxon>
        <taxon>Bacillati</taxon>
        <taxon>Actinomycetota</taxon>
        <taxon>Actinomycetes</taxon>
        <taxon>Streptosporangiales</taxon>
        <taxon>Thermomonosporaceae</taxon>
        <taxon>Actinomadura</taxon>
    </lineage>
</organism>
<evidence type="ECO:0000313" key="2">
    <source>
        <dbReference type="EMBL" id="KAB2360993.1"/>
    </source>
</evidence>
<evidence type="ECO:0000259" key="1">
    <source>
        <dbReference type="SMART" id="SM00382"/>
    </source>
</evidence>
<dbReference type="RefSeq" id="WP_151546623.1">
    <property type="nucleotide sequence ID" value="NZ_WBMR01000302.1"/>
</dbReference>
<sequence>MPSDTVSRDAVLDAMKEYDQLSHQELAARFSTPRSRKYVVTHDAKEYDIRTLLSIVRSRQAAAHHIEHAGTADDHKDITLLRSLGFPIRVTRPDPSSVQFTETDCHLFKKYPQRVPWNAENVPPQDQSHFKEIWNKLKLVAAWLESSMRTDIPLQSNTSILQPNARTARDMWCCAFPATVSNKSYALQAALIISERGAEICICPGGGKSQITDTGKANSAAAQFHALQRKLTSVPLQVITAVEQGLPPEARFRRSWRMEAGSGEFTSLQDWLAYAARPEGAQASISVYLDPGELEEAGTYINDILLNTANAVAPLFEYCYLGEESPMHPVSLFDVDGLRALATEPQHRLKLNENVYRSVVSAIRSGKHVILTGPPGTAKTTLAELICQLAENAGLCEGHTLTTATADWTTYETIGGLRPRESGAGLEFRDGLFLKELRRKRWLVIDELNRSNFDRAFGQLFTVLSKQPVVLPYEDGKRRPIVLLPSGTKTVYPDRDYDVISIPESWRIIATMNVFDKSLLFDMSFALMRRFAFIEVPVPPRETYRELWANKISGASEEHRNAINAILDKLYGITKHKEIGPATFNDMARYALEYAGDDPLSGAESEELSFQLFYSYLLPQFEGISQPAGKSLFREMRSLVGSGNEDRLYRTLTAVLGLDLGPLSSLQAIDSSENEMEF</sequence>
<dbReference type="Proteomes" id="UP000483004">
    <property type="component" value="Unassembled WGS sequence"/>
</dbReference>
<comment type="caution">
    <text evidence="2">The sequence shown here is derived from an EMBL/GenBank/DDBJ whole genome shotgun (WGS) entry which is preliminary data.</text>
</comment>
<gene>
    <name evidence="2" type="ORF">F9B16_46200</name>
</gene>
<dbReference type="OrthoDB" id="9781481at2"/>
<dbReference type="Pfam" id="PF26345">
    <property type="entry name" value="ScoMcrA_N"/>
    <property type="match status" value="1"/>
</dbReference>
<proteinExistence type="predicted"/>
<dbReference type="InterPro" id="IPR003593">
    <property type="entry name" value="AAA+_ATPase"/>
</dbReference>
<dbReference type="GO" id="GO:0016887">
    <property type="term" value="F:ATP hydrolysis activity"/>
    <property type="evidence" value="ECO:0007669"/>
    <property type="project" value="InterPro"/>
</dbReference>
<dbReference type="GO" id="GO:0005524">
    <property type="term" value="F:ATP binding"/>
    <property type="evidence" value="ECO:0007669"/>
    <property type="project" value="InterPro"/>
</dbReference>
<name>A0A6L3VKJ9_9ACTN</name>
<dbReference type="InterPro" id="IPR011704">
    <property type="entry name" value="ATPase_dyneun-rel_AAA"/>
</dbReference>
<dbReference type="CDD" id="cd00009">
    <property type="entry name" value="AAA"/>
    <property type="match status" value="1"/>
</dbReference>
<dbReference type="Pfam" id="PF07728">
    <property type="entry name" value="AAA_5"/>
    <property type="match status" value="1"/>
</dbReference>